<evidence type="ECO:0000259" key="1">
    <source>
        <dbReference type="Pfam" id="PF02470"/>
    </source>
</evidence>
<dbReference type="InterPro" id="IPR003399">
    <property type="entry name" value="Mce/MlaD"/>
</dbReference>
<dbReference type="RefSeq" id="WP_270127349.1">
    <property type="nucleotide sequence ID" value="NZ_CP115396.1"/>
</dbReference>
<gene>
    <name evidence="2" type="ORF">O9Z63_00790</name>
</gene>
<dbReference type="EMBL" id="CP115396">
    <property type="protein sequence ID" value="WBO84792.1"/>
    <property type="molecule type" value="Genomic_DNA"/>
</dbReference>
<dbReference type="Pfam" id="PF02470">
    <property type="entry name" value="MlaD"/>
    <property type="match status" value="1"/>
</dbReference>
<accession>A0ABY7PP79</accession>
<organism evidence="2 3">
    <name type="scientific">Hymenobacter yonginensis</name>
    <dbReference type="NCBI Taxonomy" id="748197"/>
    <lineage>
        <taxon>Bacteria</taxon>
        <taxon>Pseudomonadati</taxon>
        <taxon>Bacteroidota</taxon>
        <taxon>Cytophagia</taxon>
        <taxon>Cytophagales</taxon>
        <taxon>Hymenobacteraceae</taxon>
        <taxon>Hymenobacter</taxon>
    </lineage>
</organism>
<dbReference type="Proteomes" id="UP001211872">
    <property type="component" value="Chromosome"/>
</dbReference>
<name>A0ABY7PP79_9BACT</name>
<reference evidence="2 3" key="1">
    <citation type="journal article" date="2011" name="Int. J. Syst. Evol. Microbiol.">
        <title>Hymenobacter yonginensis sp. nov., isolated from a mesotrophic artificial lake.</title>
        <authorList>
            <person name="Joung Y."/>
            <person name="Cho S.H."/>
            <person name="Kim H."/>
            <person name="Kim S.B."/>
            <person name="Joh K."/>
        </authorList>
    </citation>
    <scope>NUCLEOTIDE SEQUENCE [LARGE SCALE GENOMIC DNA]</scope>
    <source>
        <strain evidence="2 3">KCTC 22745</strain>
    </source>
</reference>
<proteinExistence type="predicted"/>
<feature type="domain" description="Mce/MlaD" evidence="1">
    <location>
        <begin position="24"/>
        <end position="88"/>
    </location>
</feature>
<protein>
    <submittedName>
        <fullName evidence="2">MlaD family protein</fullName>
    </submittedName>
</protein>
<evidence type="ECO:0000313" key="2">
    <source>
        <dbReference type="EMBL" id="WBO84792.1"/>
    </source>
</evidence>
<keyword evidence="3" id="KW-1185">Reference proteome</keyword>
<evidence type="ECO:0000313" key="3">
    <source>
        <dbReference type="Proteomes" id="UP001211872"/>
    </source>
</evidence>
<sequence length="155" mass="16742">MLRRFLFFGGLLTGLNGCTSGTVCYLKSTESEGLSTDSPVLRNGLKVGMVDGLSIEPDSLILVRLQLAKDVVLPKDSRFQLERSLLGTGSIVVVAGRSPQPLRQNDTLLLAVPVSADSSRLPAAGLLQELLGNKQDSLLIELRRLNRNLEKASKN</sequence>